<reference evidence="1 2" key="1">
    <citation type="submission" date="2015-04" db="EMBL/GenBank/DDBJ databases">
        <authorList>
            <person name="Syromyatnikov M.Y."/>
            <person name="Popov V.N."/>
        </authorList>
    </citation>
    <scope>NUCLEOTIDE SEQUENCE [LARGE SCALE GENOMIC DNA]</scope>
</reference>
<sequence length="74" mass="8117">MVKLLIILAVICLVGIVLFLNVHQILALAEPHGRRGGWSRGESFNNNNNNGFDPANIIQQILTLLNNLRTALGL</sequence>
<dbReference type="AlphaFoldDB" id="A0A1J1INR6"/>
<organism evidence="1 2">
    <name type="scientific">Clunio marinus</name>
    <dbReference type="NCBI Taxonomy" id="568069"/>
    <lineage>
        <taxon>Eukaryota</taxon>
        <taxon>Metazoa</taxon>
        <taxon>Ecdysozoa</taxon>
        <taxon>Arthropoda</taxon>
        <taxon>Hexapoda</taxon>
        <taxon>Insecta</taxon>
        <taxon>Pterygota</taxon>
        <taxon>Neoptera</taxon>
        <taxon>Endopterygota</taxon>
        <taxon>Diptera</taxon>
        <taxon>Nematocera</taxon>
        <taxon>Chironomoidea</taxon>
        <taxon>Chironomidae</taxon>
        <taxon>Clunio</taxon>
    </lineage>
</organism>
<dbReference type="Proteomes" id="UP000183832">
    <property type="component" value="Unassembled WGS sequence"/>
</dbReference>
<evidence type="ECO:0000313" key="2">
    <source>
        <dbReference type="Proteomes" id="UP000183832"/>
    </source>
</evidence>
<protein>
    <submittedName>
        <fullName evidence="1">CLUMA_CG015262, isoform A</fullName>
    </submittedName>
</protein>
<name>A0A1J1INR6_9DIPT</name>
<evidence type="ECO:0000313" key="1">
    <source>
        <dbReference type="EMBL" id="CRL01877.1"/>
    </source>
</evidence>
<accession>A0A1J1INR6</accession>
<keyword evidence="2" id="KW-1185">Reference proteome</keyword>
<dbReference type="EMBL" id="CVRI01000057">
    <property type="protein sequence ID" value="CRL01877.1"/>
    <property type="molecule type" value="Genomic_DNA"/>
</dbReference>
<proteinExistence type="predicted"/>
<gene>
    <name evidence="1" type="ORF">CLUMA_CG015262</name>
</gene>